<keyword evidence="9 17" id="KW-1133">Transmembrane helix</keyword>
<dbReference type="FunFam" id="3.40.50.300:FF:000426">
    <property type="entry name" value="Ferrous iron transport protein B"/>
    <property type="match status" value="1"/>
</dbReference>
<evidence type="ECO:0000256" key="1">
    <source>
        <dbReference type="ARBA" id="ARBA00003926"/>
    </source>
</evidence>
<dbReference type="InterPro" id="IPR050860">
    <property type="entry name" value="FeoB_GTPase"/>
</dbReference>
<evidence type="ECO:0000256" key="17">
    <source>
        <dbReference type="RuleBase" id="RU362098"/>
    </source>
</evidence>
<feature type="transmembrane region" description="Helical" evidence="17">
    <location>
        <begin position="326"/>
        <end position="344"/>
    </location>
</feature>
<dbReference type="CDD" id="cd01879">
    <property type="entry name" value="FeoB"/>
    <property type="match status" value="1"/>
</dbReference>
<dbReference type="PRINTS" id="PR00326">
    <property type="entry name" value="GTP1OBG"/>
</dbReference>
<evidence type="ECO:0000313" key="20">
    <source>
        <dbReference type="Proteomes" id="UP000298460"/>
    </source>
</evidence>
<dbReference type="Gene3D" id="3.40.50.300">
    <property type="entry name" value="P-loop containing nucleotide triphosphate hydrolases"/>
    <property type="match status" value="1"/>
</dbReference>
<dbReference type="Gene3D" id="1.10.287.1770">
    <property type="match status" value="1"/>
</dbReference>
<keyword evidence="11" id="KW-0406">Ion transport</keyword>
<evidence type="ECO:0000256" key="3">
    <source>
        <dbReference type="ARBA" id="ARBA00022448"/>
    </source>
</evidence>
<dbReference type="PROSITE" id="PS51711">
    <property type="entry name" value="G_FEOB"/>
    <property type="match status" value="1"/>
</dbReference>
<comment type="caution">
    <text evidence="19">The sequence shown here is derived from an EMBL/GenBank/DDBJ whole genome shotgun (WGS) entry which is preliminary data.</text>
</comment>
<evidence type="ECO:0000256" key="8">
    <source>
        <dbReference type="ARBA" id="ARBA00022741"/>
    </source>
</evidence>
<keyword evidence="5 17" id="KW-0410">Iron transport</keyword>
<keyword evidence="10 17" id="KW-0408">Iron</keyword>
<comment type="subcellular location">
    <subcellularLocation>
        <location evidence="2">Cell inner membrane</location>
        <topology evidence="2">Multi-pass membrane protein</topology>
    </subcellularLocation>
    <subcellularLocation>
        <location evidence="17">Cell membrane</location>
        <topology evidence="17">Multi-pass membrane protein</topology>
    </subcellularLocation>
</comment>
<feature type="binding site" evidence="15">
    <location>
        <begin position="115"/>
        <end position="118"/>
    </location>
    <ligand>
        <name>GTP</name>
        <dbReference type="ChEBI" id="CHEBI:37565"/>
        <label>1</label>
    </ligand>
</feature>
<evidence type="ECO:0000256" key="15">
    <source>
        <dbReference type="PIRSR" id="PIRSR603373-1"/>
    </source>
</evidence>
<dbReference type="Pfam" id="PF07670">
    <property type="entry name" value="Gate"/>
    <property type="match status" value="2"/>
</dbReference>
<feature type="binding site" evidence="15">
    <location>
        <begin position="34"/>
        <end position="38"/>
    </location>
    <ligand>
        <name>GTP</name>
        <dbReference type="ChEBI" id="CHEBI:37565"/>
        <label>1</label>
    </ligand>
</feature>
<feature type="transmembrane region" description="Helical" evidence="17">
    <location>
        <begin position="463"/>
        <end position="482"/>
    </location>
</feature>
<proteinExistence type="inferred from homology"/>
<feature type="binding site" evidence="15">
    <location>
        <begin position="9"/>
        <end position="16"/>
    </location>
    <ligand>
        <name>GTP</name>
        <dbReference type="ChEBI" id="CHEBI:37565"/>
        <label>1</label>
    </ligand>
</feature>
<feature type="transmembrane region" description="Helical" evidence="17">
    <location>
        <begin position="579"/>
        <end position="602"/>
    </location>
</feature>
<feature type="transmembrane region" description="Helical" evidence="17">
    <location>
        <begin position="653"/>
        <end position="673"/>
    </location>
</feature>
<comment type="similarity">
    <text evidence="17">Belongs to the TRAFAC class TrmE-Era-EngA-EngB-Septin-like GTPase superfamily. FeoB GTPase (TC 9.A.8) family.</text>
</comment>
<dbReference type="InterPro" id="IPR011640">
    <property type="entry name" value="Fe2_transport_prot_B_C"/>
</dbReference>
<feature type="binding site" evidence="16">
    <location>
        <position position="23"/>
    </location>
    <ligand>
        <name>Mg(2+)</name>
        <dbReference type="ChEBI" id="CHEBI:18420"/>
        <label>2</label>
    </ligand>
</feature>
<dbReference type="Pfam" id="PF07664">
    <property type="entry name" value="FeoB_C"/>
    <property type="match status" value="1"/>
</dbReference>
<dbReference type="InterPro" id="IPR003373">
    <property type="entry name" value="Fe2_transport_prot-B"/>
</dbReference>
<feature type="transmembrane region" description="Helical" evidence="17">
    <location>
        <begin position="431"/>
        <end position="451"/>
    </location>
</feature>
<dbReference type="GO" id="GO:0015093">
    <property type="term" value="F:ferrous iron transmembrane transporter activity"/>
    <property type="evidence" value="ECO:0007669"/>
    <property type="project" value="UniProtKB-UniRule"/>
</dbReference>
<evidence type="ECO:0000256" key="16">
    <source>
        <dbReference type="PIRSR" id="PIRSR603373-2"/>
    </source>
</evidence>
<keyword evidence="8 15" id="KW-0547">Nucleotide-binding</keyword>
<dbReference type="InterPro" id="IPR011642">
    <property type="entry name" value="Gate_dom"/>
</dbReference>
<evidence type="ECO:0000313" key="19">
    <source>
        <dbReference type="EMBL" id="TGE38249.1"/>
    </source>
</evidence>
<dbReference type="Proteomes" id="UP000298460">
    <property type="component" value="Unassembled WGS sequence"/>
</dbReference>
<evidence type="ECO:0000256" key="13">
    <source>
        <dbReference type="ARBA" id="ARBA00023136"/>
    </source>
</evidence>
<dbReference type="InterPro" id="IPR041069">
    <property type="entry name" value="FeoB_Cyto"/>
</dbReference>
<evidence type="ECO:0000256" key="2">
    <source>
        <dbReference type="ARBA" id="ARBA00004429"/>
    </source>
</evidence>
<keyword evidence="12 15" id="KW-0342">GTP-binding</keyword>
<dbReference type="EMBL" id="SPQQ01000003">
    <property type="protein sequence ID" value="TGE38249.1"/>
    <property type="molecule type" value="Genomic_DNA"/>
</dbReference>
<keyword evidence="13 17" id="KW-0472">Membrane</keyword>
<feature type="transmembrane region" description="Helical" evidence="17">
    <location>
        <begin position="520"/>
        <end position="542"/>
    </location>
</feature>
<evidence type="ECO:0000256" key="14">
    <source>
        <dbReference type="NCBIfam" id="TIGR00437"/>
    </source>
</evidence>
<keyword evidence="4" id="KW-1003">Cell membrane</keyword>
<dbReference type="AlphaFoldDB" id="A0A4Z0R7F1"/>
<feature type="transmembrane region" description="Helical" evidence="17">
    <location>
        <begin position="351"/>
        <end position="376"/>
    </location>
</feature>
<dbReference type="GO" id="GO:0005886">
    <property type="term" value="C:plasma membrane"/>
    <property type="evidence" value="ECO:0007669"/>
    <property type="project" value="UniProtKB-SubCell"/>
</dbReference>
<feature type="domain" description="FeoB-type G" evidence="18">
    <location>
        <begin position="2"/>
        <end position="164"/>
    </location>
</feature>
<dbReference type="PANTHER" id="PTHR43185:SF1">
    <property type="entry name" value="FE(2+) TRANSPORTER FEOB"/>
    <property type="match status" value="1"/>
</dbReference>
<protein>
    <recommendedName>
        <fullName evidence="14 17">Ferrous iron transport protein B</fullName>
    </recommendedName>
</protein>
<dbReference type="InterPro" id="IPR027417">
    <property type="entry name" value="P-loop_NTPase"/>
</dbReference>
<feature type="transmembrane region" description="Helical" evidence="17">
    <location>
        <begin position="396"/>
        <end position="419"/>
    </location>
</feature>
<keyword evidence="16" id="KW-0479">Metal-binding</keyword>
<feature type="binding site" evidence="15">
    <location>
        <begin position="55"/>
        <end position="58"/>
    </location>
    <ligand>
        <name>GTP</name>
        <dbReference type="ChEBI" id="CHEBI:37565"/>
        <label>1</label>
    </ligand>
</feature>
<dbReference type="RefSeq" id="WP_135546224.1">
    <property type="nucleotide sequence ID" value="NZ_SPQQ01000003.1"/>
</dbReference>
<dbReference type="OrthoDB" id="9809127at2"/>
<feature type="transmembrane region" description="Helical" evidence="17">
    <location>
        <begin position="622"/>
        <end position="641"/>
    </location>
</feature>
<evidence type="ECO:0000256" key="9">
    <source>
        <dbReference type="ARBA" id="ARBA00022989"/>
    </source>
</evidence>
<evidence type="ECO:0000256" key="6">
    <source>
        <dbReference type="ARBA" id="ARBA00022519"/>
    </source>
</evidence>
<dbReference type="InterPro" id="IPR030389">
    <property type="entry name" value="G_FEOB_dom"/>
</dbReference>
<dbReference type="NCBIfam" id="TIGR00437">
    <property type="entry name" value="feoB"/>
    <property type="match status" value="1"/>
</dbReference>
<dbReference type="GO" id="GO:0005525">
    <property type="term" value="F:GTP binding"/>
    <property type="evidence" value="ECO:0007669"/>
    <property type="project" value="UniProtKB-KW"/>
</dbReference>
<feature type="transmembrane region" description="Helical" evidence="17">
    <location>
        <begin position="290"/>
        <end position="314"/>
    </location>
</feature>
<keyword evidence="6" id="KW-0997">Cell inner membrane</keyword>
<dbReference type="Pfam" id="PF02421">
    <property type="entry name" value="FeoB_N"/>
    <property type="match status" value="1"/>
</dbReference>
<dbReference type="PANTHER" id="PTHR43185">
    <property type="entry name" value="FERROUS IRON TRANSPORT PROTEIN B"/>
    <property type="match status" value="1"/>
</dbReference>
<feature type="binding site" evidence="16">
    <location>
        <position position="20"/>
    </location>
    <ligand>
        <name>Mg(2+)</name>
        <dbReference type="ChEBI" id="CHEBI:18420"/>
        <label>2</label>
    </ligand>
</feature>
<sequence length="682" mass="74897">MSFKFALVGNPNCGKTTLFNEMTGSTQYVGNWPGVTIEKKEGKVRKIEGDVWIVDLPGIYSLSPYSMEEIIARDYILNEKPDVVINIIDATNIERNLYLTTQLLELGVNVVVALNMMDSADAKGDKINIGILETQLKVPVIPIAASKGRGVKELLESALNVAQAAASAEVAPVFTEMHDESILSCIQEIEQNIIPQLNSKIQNSRWTALKLLEGDEKVQETLKVPDAMLSEIKLYQEKLEKKYDMDIETIIADSRYQFTTSVTRKAVKKKERGSNLTASDKIDKVVTNRILAIPLFLTTMFGIFSVTFGTIGSFTIDFLDVLVNETVAAFASSWLEGAGVAVWLQDLIVGGIIGGVGSMVVFVPQIMILFFFLSILEDTGYMARAAFVMDRLLRKLGLSGKSFIPMLIGFGCSVPAVMSTRTLETEKDRRLTIMLIPFMSCGAKLPIYALYTAAFFASNQTMVVFSLYLLGIVIAILSGVLLKKTILQGEVPPFVMELPPYRIPTIKGLMIHMWDKGKGFVKKAGTIIFVAAVMIWFLQYFNFSFQAVADPGDSMIGAIGKTIAPIFTPLGFGDWKSAVALLTGFIAKEAVVSTMGILHGVAEATEGSTDLITALQTAFTPLTAYAFMVFSLLYCPCMAAFATIKREMNSWKWTFITIGYSTTVAWVIAFLIFQGGKILGFS</sequence>
<evidence type="ECO:0000256" key="12">
    <source>
        <dbReference type="ARBA" id="ARBA00023134"/>
    </source>
</evidence>
<feature type="binding site" evidence="16">
    <location>
        <position position="24"/>
    </location>
    <ligand>
        <name>Mg(2+)</name>
        <dbReference type="ChEBI" id="CHEBI:18420"/>
        <label>2</label>
    </ligand>
</feature>
<feature type="transmembrane region" description="Helical" evidence="17">
    <location>
        <begin position="554"/>
        <end position="572"/>
    </location>
</feature>
<keyword evidence="16" id="KW-0460">Magnesium</keyword>
<name>A0A4Z0R7F1_9FIRM</name>
<reference evidence="19 20" key="1">
    <citation type="submission" date="2019-03" db="EMBL/GenBank/DDBJ databases">
        <title>Draft Genome Sequence of Desulfosporosinus fructosivorans Strain 63.6F, Isolated from Marine Sediment in the Baltic Sea.</title>
        <authorList>
            <person name="Hausmann B."/>
            <person name="Vandieken V."/>
            <person name="Pjevac P."/>
            <person name="Schreck K."/>
            <person name="Herbold C.W."/>
            <person name="Loy A."/>
        </authorList>
    </citation>
    <scope>NUCLEOTIDE SEQUENCE [LARGE SCALE GENOMIC DNA]</scope>
    <source>
        <strain evidence="19 20">63.6F</strain>
    </source>
</reference>
<dbReference type="GO" id="GO:0046872">
    <property type="term" value="F:metal ion binding"/>
    <property type="evidence" value="ECO:0007669"/>
    <property type="project" value="UniProtKB-KW"/>
</dbReference>
<evidence type="ECO:0000256" key="11">
    <source>
        <dbReference type="ARBA" id="ARBA00023065"/>
    </source>
</evidence>
<dbReference type="SUPFAM" id="SSF52540">
    <property type="entry name" value="P-loop containing nucleoside triphosphate hydrolases"/>
    <property type="match status" value="1"/>
</dbReference>
<evidence type="ECO:0000256" key="4">
    <source>
        <dbReference type="ARBA" id="ARBA00022475"/>
    </source>
</evidence>
<keyword evidence="3 17" id="KW-0813">Transport</keyword>
<evidence type="ECO:0000259" key="18">
    <source>
        <dbReference type="PROSITE" id="PS51711"/>
    </source>
</evidence>
<organism evidence="19 20">
    <name type="scientific">Desulfosporosinus fructosivorans</name>
    <dbReference type="NCBI Taxonomy" id="2018669"/>
    <lineage>
        <taxon>Bacteria</taxon>
        <taxon>Bacillati</taxon>
        <taxon>Bacillota</taxon>
        <taxon>Clostridia</taxon>
        <taxon>Eubacteriales</taxon>
        <taxon>Desulfitobacteriaceae</taxon>
        <taxon>Desulfosporosinus</taxon>
    </lineage>
</organism>
<accession>A0A4Z0R7F1</accession>
<keyword evidence="7 17" id="KW-0812">Transmembrane</keyword>
<gene>
    <name evidence="19" type="primary">feoB</name>
    <name evidence="19" type="ORF">E4K67_09780</name>
</gene>
<evidence type="ECO:0000256" key="5">
    <source>
        <dbReference type="ARBA" id="ARBA00022496"/>
    </source>
</evidence>
<evidence type="ECO:0000256" key="7">
    <source>
        <dbReference type="ARBA" id="ARBA00022692"/>
    </source>
</evidence>
<evidence type="ECO:0000256" key="10">
    <source>
        <dbReference type="ARBA" id="ARBA00023004"/>
    </source>
</evidence>
<keyword evidence="20" id="KW-1185">Reference proteome</keyword>
<dbReference type="InterPro" id="IPR006073">
    <property type="entry name" value="GTP-bd"/>
</dbReference>
<comment type="function">
    <text evidence="1 17">Probable transporter of a GTP-driven Fe(2+) uptake system.</text>
</comment>
<dbReference type="Pfam" id="PF17910">
    <property type="entry name" value="FeoB_Cyto"/>
    <property type="match status" value="1"/>
</dbReference>